<gene>
    <name evidence="3" type="ORF">FCL54_01800</name>
</gene>
<sequence length="178" mass="20357">MKKSIFAVFAALLMVFPFFNTNANAETVDTALREKALAHFQDEHYDFREGTFNISKVSNFKVDSSKDKDFSEVTMALAHYDTIRDGIFVTSHTEIVYFNPEDNTLLSETDVADLQPAKQYKEEHSDVTGGHLDYVVIMLLLALILVIPLLLATFWAKTQYSTLRWKIPNNVYETNSNF</sequence>
<evidence type="ECO:0000256" key="2">
    <source>
        <dbReference type="SAM" id="SignalP"/>
    </source>
</evidence>
<accession>A0A5R9FBM1</accession>
<dbReference type="RefSeq" id="WP_138122547.1">
    <property type="nucleotide sequence ID" value="NZ_SWLG01000001.1"/>
</dbReference>
<dbReference type="EMBL" id="SWLG01000001">
    <property type="protein sequence ID" value="TLS39068.1"/>
    <property type="molecule type" value="Genomic_DNA"/>
</dbReference>
<dbReference type="AlphaFoldDB" id="A0A5R9FBM1"/>
<protein>
    <submittedName>
        <fullName evidence="3">Uncharacterized protein</fullName>
    </submittedName>
</protein>
<proteinExistence type="predicted"/>
<keyword evidence="1" id="KW-0472">Membrane</keyword>
<comment type="caution">
    <text evidence="3">The sequence shown here is derived from an EMBL/GenBank/DDBJ whole genome shotgun (WGS) entry which is preliminary data.</text>
</comment>
<feature type="signal peptide" evidence="2">
    <location>
        <begin position="1"/>
        <end position="25"/>
    </location>
</feature>
<feature type="transmembrane region" description="Helical" evidence="1">
    <location>
        <begin position="134"/>
        <end position="156"/>
    </location>
</feature>
<evidence type="ECO:0000256" key="1">
    <source>
        <dbReference type="SAM" id="Phobius"/>
    </source>
</evidence>
<keyword evidence="1" id="KW-1133">Transmembrane helix</keyword>
<feature type="chain" id="PRO_5024401834" evidence="2">
    <location>
        <begin position="26"/>
        <end position="178"/>
    </location>
</feature>
<evidence type="ECO:0000313" key="3">
    <source>
        <dbReference type="EMBL" id="TLS39068.1"/>
    </source>
</evidence>
<evidence type="ECO:0000313" key="4">
    <source>
        <dbReference type="Proteomes" id="UP000308230"/>
    </source>
</evidence>
<dbReference type="OrthoDB" id="2352608at2"/>
<keyword evidence="1" id="KW-0812">Transmembrane</keyword>
<name>A0A5R9FBM1_9BACL</name>
<keyword evidence="2" id="KW-0732">Signal</keyword>
<reference evidence="3 4" key="1">
    <citation type="submission" date="2019-04" db="EMBL/GenBank/DDBJ databases">
        <title>Bacillus caeni sp. nov., a bacterium isolated from mangrove sediment.</title>
        <authorList>
            <person name="Huang H."/>
            <person name="Mo K."/>
            <person name="Hu Y."/>
        </authorList>
    </citation>
    <scope>NUCLEOTIDE SEQUENCE [LARGE SCALE GENOMIC DNA]</scope>
    <source>
        <strain evidence="3 4">HB172195</strain>
    </source>
</reference>
<keyword evidence="4" id="KW-1185">Reference proteome</keyword>
<dbReference type="Proteomes" id="UP000308230">
    <property type="component" value="Unassembled WGS sequence"/>
</dbReference>
<organism evidence="3 4">
    <name type="scientific">Exobacillus caeni</name>
    <dbReference type="NCBI Taxonomy" id="2574798"/>
    <lineage>
        <taxon>Bacteria</taxon>
        <taxon>Bacillati</taxon>
        <taxon>Bacillota</taxon>
        <taxon>Bacilli</taxon>
        <taxon>Bacillales</taxon>
        <taxon>Guptibacillaceae</taxon>
        <taxon>Exobacillus</taxon>
    </lineage>
</organism>